<sequence length="516" mass="58013">MFPDSALLVLAGLIIGIFLKEINVDSSQYFLDSEVFFIYILPPLAFDAGYNMPARSFFDNFGVCVAFAFVITGFNVVAIGFSLWAIGLTGLFSLPVGFLDLMMFGALISDVDPVAVIGTFEELHVNDLLYITMFGESVLNDGAAVMIYKMVESYFEIGSDNIISRDYIFGAISFFAIIFGGVLLGIIFAAFTSFLTKFTDNVNIVNPIMAFILPFCSYWIAEMIGFSSILAIVFCGVILKPYIRENINKDSYKAIHYITKILAYGAEAVIFVFLGLSTVSTDHYWDTPFVCLTLIFCLIYRAVATIILAELFNKFQLKQFSKVDIFIIMFGGMRGAISYGLVISLPDDVPAKSMYVSATIVQIYFTVFLQGLVIRPIARFLEVERKHTHTRTMIETCYDNLIDNSMAGMEIIAGKYGHNWLRSKWDLFNSAILHKIFIKKSARKAMDKSNLLRSADKIMHKEALHFAEHIEKWYDQLDSLLTTAQNNKNITIATRKLPSLLNPDGKKNRVKSLIDL</sequence>
<evidence type="ECO:0000256" key="4">
    <source>
        <dbReference type="ARBA" id="ARBA00022989"/>
    </source>
</evidence>
<dbReference type="GO" id="GO:0051453">
    <property type="term" value="P:regulation of intracellular pH"/>
    <property type="evidence" value="ECO:0007669"/>
    <property type="project" value="TreeGrafter"/>
</dbReference>
<dbReference type="WBParaSite" id="ACRNAN_Path_438.g1664.t1">
    <property type="protein sequence ID" value="ACRNAN_Path_438.g1664.t1"/>
    <property type="gene ID" value="ACRNAN_Path_438.g1664"/>
</dbReference>
<dbReference type="GO" id="GO:0015386">
    <property type="term" value="F:potassium:proton antiporter activity"/>
    <property type="evidence" value="ECO:0007669"/>
    <property type="project" value="TreeGrafter"/>
</dbReference>
<feature type="transmembrane region" description="Helical" evidence="10">
    <location>
        <begin position="58"/>
        <end position="81"/>
    </location>
</feature>
<evidence type="ECO:0000256" key="2">
    <source>
        <dbReference type="ARBA" id="ARBA00022448"/>
    </source>
</evidence>
<dbReference type="GO" id="GO:0098719">
    <property type="term" value="P:sodium ion import across plasma membrane"/>
    <property type="evidence" value="ECO:0007669"/>
    <property type="project" value="TreeGrafter"/>
</dbReference>
<organism evidence="12 13">
    <name type="scientific">Acrobeloides nanus</name>
    <dbReference type="NCBI Taxonomy" id="290746"/>
    <lineage>
        <taxon>Eukaryota</taxon>
        <taxon>Metazoa</taxon>
        <taxon>Ecdysozoa</taxon>
        <taxon>Nematoda</taxon>
        <taxon>Chromadorea</taxon>
        <taxon>Rhabditida</taxon>
        <taxon>Tylenchina</taxon>
        <taxon>Cephalobomorpha</taxon>
        <taxon>Cephaloboidea</taxon>
        <taxon>Cephalobidae</taxon>
        <taxon>Acrobeloides</taxon>
    </lineage>
</organism>
<dbReference type="GO" id="GO:0005886">
    <property type="term" value="C:plasma membrane"/>
    <property type="evidence" value="ECO:0007669"/>
    <property type="project" value="TreeGrafter"/>
</dbReference>
<evidence type="ECO:0000256" key="5">
    <source>
        <dbReference type="ARBA" id="ARBA00023053"/>
    </source>
</evidence>
<reference evidence="13" key="1">
    <citation type="submission" date="2022-11" db="UniProtKB">
        <authorList>
            <consortium name="WormBaseParasite"/>
        </authorList>
    </citation>
    <scope>IDENTIFICATION</scope>
</reference>
<dbReference type="InterPro" id="IPR018422">
    <property type="entry name" value="Cation/H_exchanger_CPA1"/>
</dbReference>
<dbReference type="Proteomes" id="UP000887540">
    <property type="component" value="Unplaced"/>
</dbReference>
<keyword evidence="12" id="KW-1185">Reference proteome</keyword>
<evidence type="ECO:0000256" key="7">
    <source>
        <dbReference type="ARBA" id="ARBA00023136"/>
    </source>
</evidence>
<keyword evidence="7 10" id="KW-0472">Membrane</keyword>
<comment type="subcellular location">
    <subcellularLocation>
        <location evidence="1">Membrane</location>
        <topology evidence="1">Multi-pass membrane protein</topology>
    </subcellularLocation>
</comment>
<proteinExistence type="inferred from homology"/>
<evidence type="ECO:0000256" key="8">
    <source>
        <dbReference type="ARBA" id="ARBA00023201"/>
    </source>
</evidence>
<dbReference type="InterPro" id="IPR006153">
    <property type="entry name" value="Cation/H_exchanger_TM"/>
</dbReference>
<keyword evidence="3 9" id="KW-0812">Transmembrane</keyword>
<feature type="transmembrane region" description="Helical" evidence="10">
    <location>
        <begin position="211"/>
        <end position="240"/>
    </location>
</feature>
<keyword evidence="5" id="KW-0915">Sodium</keyword>
<evidence type="ECO:0000256" key="6">
    <source>
        <dbReference type="ARBA" id="ARBA00023065"/>
    </source>
</evidence>
<feature type="transmembrane region" description="Helical" evidence="10">
    <location>
        <begin position="261"/>
        <end position="281"/>
    </location>
</feature>
<comment type="similarity">
    <text evidence="9">Belongs to the monovalent cation:proton antiporter 1 (CPA1) transporter (TC 2.A.36) family.</text>
</comment>
<dbReference type="GO" id="GO:0015385">
    <property type="term" value="F:sodium:proton antiporter activity"/>
    <property type="evidence" value="ECO:0007669"/>
    <property type="project" value="InterPro"/>
</dbReference>
<feature type="transmembrane region" description="Helical" evidence="10">
    <location>
        <begin position="168"/>
        <end position="191"/>
    </location>
</feature>
<evidence type="ECO:0000256" key="9">
    <source>
        <dbReference type="RuleBase" id="RU003722"/>
    </source>
</evidence>
<feature type="transmembrane region" description="Helical" evidence="10">
    <location>
        <begin position="6"/>
        <end position="22"/>
    </location>
</feature>
<feature type="transmembrane region" description="Helical" evidence="10">
    <location>
        <begin position="128"/>
        <end position="148"/>
    </location>
</feature>
<keyword evidence="8 9" id="KW-0739">Sodium transport</keyword>
<dbReference type="AlphaFoldDB" id="A0A914C709"/>
<dbReference type="Pfam" id="PF00999">
    <property type="entry name" value="Na_H_Exchanger"/>
    <property type="match status" value="1"/>
</dbReference>
<dbReference type="NCBIfam" id="TIGR00840">
    <property type="entry name" value="b_cpa1"/>
    <property type="match status" value="1"/>
</dbReference>
<name>A0A914C709_9BILA</name>
<feature type="domain" description="Cation/H+ exchanger transmembrane" evidence="11">
    <location>
        <begin position="2"/>
        <end position="378"/>
    </location>
</feature>
<protein>
    <recommendedName>
        <fullName evidence="9">Sodium/hydrogen exchanger</fullName>
    </recommendedName>
</protein>
<evidence type="ECO:0000256" key="3">
    <source>
        <dbReference type="ARBA" id="ARBA00022692"/>
    </source>
</evidence>
<feature type="transmembrane region" description="Helical" evidence="10">
    <location>
        <begin position="323"/>
        <end position="342"/>
    </location>
</feature>
<dbReference type="PANTHER" id="PTHR10110:SF92">
    <property type="entry name" value="NA(+)_H(+) EXCHANGER PROTEIN 2-RELATED"/>
    <property type="match status" value="1"/>
</dbReference>
<dbReference type="Gene3D" id="6.10.140.1330">
    <property type="match status" value="1"/>
</dbReference>
<keyword evidence="9" id="KW-0050">Antiport</keyword>
<dbReference type="InterPro" id="IPR004709">
    <property type="entry name" value="NaH_exchanger"/>
</dbReference>
<keyword evidence="4 10" id="KW-1133">Transmembrane helix</keyword>
<evidence type="ECO:0000259" key="11">
    <source>
        <dbReference type="Pfam" id="PF00999"/>
    </source>
</evidence>
<dbReference type="PANTHER" id="PTHR10110">
    <property type="entry name" value="SODIUM/HYDROGEN EXCHANGER"/>
    <property type="match status" value="1"/>
</dbReference>
<keyword evidence="6 9" id="KW-0406">Ion transport</keyword>
<dbReference type="PRINTS" id="PR01084">
    <property type="entry name" value="NAHEXCHNGR"/>
</dbReference>
<feature type="transmembrane region" description="Helical" evidence="10">
    <location>
        <begin position="287"/>
        <end position="311"/>
    </location>
</feature>
<feature type="transmembrane region" description="Helical" evidence="10">
    <location>
        <begin position="354"/>
        <end position="378"/>
    </location>
</feature>
<accession>A0A914C709</accession>
<keyword evidence="2 9" id="KW-0813">Transport</keyword>
<evidence type="ECO:0000313" key="12">
    <source>
        <dbReference type="Proteomes" id="UP000887540"/>
    </source>
</evidence>
<evidence type="ECO:0000256" key="1">
    <source>
        <dbReference type="ARBA" id="ARBA00004141"/>
    </source>
</evidence>
<feature type="transmembrane region" description="Helical" evidence="10">
    <location>
        <begin position="88"/>
        <end position="108"/>
    </location>
</feature>
<evidence type="ECO:0000256" key="10">
    <source>
        <dbReference type="SAM" id="Phobius"/>
    </source>
</evidence>
<evidence type="ECO:0000313" key="13">
    <source>
        <dbReference type="WBParaSite" id="ACRNAN_Path_438.g1664.t1"/>
    </source>
</evidence>